<dbReference type="InterPro" id="IPR036909">
    <property type="entry name" value="Cyt_c-like_dom_sf"/>
</dbReference>
<evidence type="ECO:0000313" key="15">
    <source>
        <dbReference type="EMBL" id="QUV94557.1"/>
    </source>
</evidence>
<feature type="domain" description="Cytochrome b/b6 N-terminal region profile" evidence="12">
    <location>
        <begin position="17"/>
        <end position="228"/>
    </location>
</feature>
<evidence type="ECO:0000256" key="5">
    <source>
        <dbReference type="ARBA" id="ARBA00022723"/>
    </source>
</evidence>
<evidence type="ECO:0000256" key="4">
    <source>
        <dbReference type="ARBA" id="ARBA00022692"/>
    </source>
</evidence>
<dbReference type="InterPro" id="IPR005797">
    <property type="entry name" value="Cyt_b/b6_N"/>
</dbReference>
<dbReference type="SUPFAM" id="SSF46626">
    <property type="entry name" value="Cytochrome c"/>
    <property type="match status" value="1"/>
</dbReference>
<feature type="domain" description="Cytochrome c" evidence="14">
    <location>
        <begin position="389"/>
        <end position="478"/>
    </location>
</feature>
<keyword evidence="6" id="KW-0249">Electron transport</keyword>
<keyword evidence="8 10" id="KW-0408">Iron</keyword>
<feature type="transmembrane region" description="Helical" evidence="11">
    <location>
        <begin position="101"/>
        <end position="122"/>
    </location>
</feature>
<dbReference type="Gene3D" id="1.10.760.10">
    <property type="entry name" value="Cytochrome c-like domain"/>
    <property type="match status" value="1"/>
</dbReference>
<feature type="transmembrane region" description="Helical" evidence="11">
    <location>
        <begin position="251"/>
        <end position="272"/>
    </location>
</feature>
<dbReference type="InterPro" id="IPR009056">
    <property type="entry name" value="Cyt_c-like_dom"/>
</dbReference>
<reference evidence="15 16" key="1">
    <citation type="submission" date="2021-03" db="EMBL/GenBank/DDBJ databases">
        <title>Genomic and phenotypic characterization of Chloracidobacterium isolates provides evidence for multiple species.</title>
        <authorList>
            <person name="Saini M.K."/>
            <person name="Costas A.M.G."/>
            <person name="Tank M."/>
            <person name="Bryant D.A."/>
        </authorList>
    </citation>
    <scope>NUCLEOTIDE SEQUENCE [LARGE SCALE GENOMIC DNA]</scope>
    <source>
        <strain evidence="15 16">N</strain>
    </source>
</reference>
<evidence type="ECO:0000256" key="2">
    <source>
        <dbReference type="ARBA" id="ARBA00022448"/>
    </source>
</evidence>
<dbReference type="InterPro" id="IPR027387">
    <property type="entry name" value="Cytb/b6-like_sf"/>
</dbReference>
<dbReference type="SUPFAM" id="SSF81342">
    <property type="entry name" value="Transmembrane di-heme cytochromes"/>
    <property type="match status" value="1"/>
</dbReference>
<dbReference type="EMBL" id="CP072642">
    <property type="protein sequence ID" value="QUV94557.1"/>
    <property type="molecule type" value="Genomic_DNA"/>
</dbReference>
<sequence>MASPAIPQSNGGTLGKIYDWVDERAGISEIMHELLDEPIPGGTKYAYAFGSALLFIFALQSITGVFLAMYYVPSAEDAHKSVEYIMKEVPFGAFMRGMHHYGSSAMVIMVVLHILQIVIWGAYKQKRELLWLVGAGLLQLVLAFSLSGYLLPWDMKAYYGTVVTVGIASEVPIFGDMIKRIIIGGTEMGTITISRFFMVHVFLLPALMAGGIAAHLYLFRKAQPAGPFNMTEQEAMFKVEPFWPGQVFKDAVFSLVVFAILAYLSWTTLAPLEPKADPSQTQYVARPEWYFLFLFQLLKYFPGSTAIIGSLIIPGIVMAIITFLPFLDRNPERHPLKRPFIMLGTVALLVAMGTLHLLAKRDDEQNFAAQLKAQEEEGARFLKEPFEPKDTSQKAAVLAAPAPEAFVKNCAVCHGEQGEGGPAGPKLTGVAKKPGRSKEEIAGLIENPSAYGASKMPPMPQVSAADRVAIADWIHTLK</sequence>
<dbReference type="Pfam" id="PF00034">
    <property type="entry name" value="Cytochrom_C"/>
    <property type="match status" value="1"/>
</dbReference>
<keyword evidence="5 10" id="KW-0479">Metal-binding</keyword>
<feature type="transmembrane region" description="Helical" evidence="11">
    <location>
        <begin position="339"/>
        <end position="359"/>
    </location>
</feature>
<dbReference type="PANTHER" id="PTHR19271:SF16">
    <property type="entry name" value="CYTOCHROME B"/>
    <property type="match status" value="1"/>
</dbReference>
<feature type="transmembrane region" description="Helical" evidence="11">
    <location>
        <begin position="129"/>
        <end position="151"/>
    </location>
</feature>
<dbReference type="InterPro" id="IPR005798">
    <property type="entry name" value="Cyt_b/b6_C"/>
</dbReference>
<dbReference type="PROSITE" id="PS51003">
    <property type="entry name" value="CYTB_CTER"/>
    <property type="match status" value="1"/>
</dbReference>
<evidence type="ECO:0000259" key="13">
    <source>
        <dbReference type="PROSITE" id="PS51003"/>
    </source>
</evidence>
<keyword evidence="9 11" id="KW-0472">Membrane</keyword>
<keyword evidence="16" id="KW-1185">Reference proteome</keyword>
<evidence type="ECO:0000313" key="16">
    <source>
        <dbReference type="Proteomes" id="UP000677668"/>
    </source>
</evidence>
<dbReference type="InterPro" id="IPR016174">
    <property type="entry name" value="Di-haem_cyt_TM"/>
</dbReference>
<dbReference type="SUPFAM" id="SSF81648">
    <property type="entry name" value="a domain/subunit of cytochrome bc1 complex (Ubiquinol-cytochrome c reductase)"/>
    <property type="match status" value="1"/>
</dbReference>
<feature type="transmembrane region" description="Helical" evidence="11">
    <location>
        <begin position="45"/>
        <end position="72"/>
    </location>
</feature>
<evidence type="ECO:0000259" key="12">
    <source>
        <dbReference type="PROSITE" id="PS51002"/>
    </source>
</evidence>
<feature type="transmembrane region" description="Helical" evidence="11">
    <location>
        <begin position="307"/>
        <end position="327"/>
    </location>
</feature>
<gene>
    <name evidence="15" type="ORF">J8C05_03680</name>
</gene>
<dbReference type="Gene3D" id="1.20.810.10">
    <property type="entry name" value="Cytochrome Bc1 Complex, Chain C"/>
    <property type="match status" value="1"/>
</dbReference>
<evidence type="ECO:0000256" key="6">
    <source>
        <dbReference type="ARBA" id="ARBA00022982"/>
    </source>
</evidence>
<organism evidence="15 16">
    <name type="scientific">Chloracidobacterium sp. N</name>
    <dbReference type="NCBI Taxonomy" id="2821540"/>
    <lineage>
        <taxon>Bacteria</taxon>
        <taxon>Pseudomonadati</taxon>
        <taxon>Acidobacteriota</taxon>
        <taxon>Terriglobia</taxon>
        <taxon>Terriglobales</taxon>
        <taxon>Acidobacteriaceae</taxon>
        <taxon>Chloracidobacterium</taxon>
        <taxon>Chloracidobacterium aggregatum</taxon>
    </lineage>
</organism>
<accession>A0ABX8B0P4</accession>
<keyword evidence="2" id="KW-0813">Transport</keyword>
<comment type="subcellular location">
    <subcellularLocation>
        <location evidence="1">Membrane</location>
        <topology evidence="1">Multi-pass membrane protein</topology>
    </subcellularLocation>
</comment>
<evidence type="ECO:0000256" key="3">
    <source>
        <dbReference type="ARBA" id="ARBA00022617"/>
    </source>
</evidence>
<dbReference type="Pfam" id="PF00033">
    <property type="entry name" value="Cytochrome_B"/>
    <property type="match status" value="1"/>
</dbReference>
<evidence type="ECO:0000256" key="9">
    <source>
        <dbReference type="ARBA" id="ARBA00023136"/>
    </source>
</evidence>
<evidence type="ECO:0000259" key="14">
    <source>
        <dbReference type="PROSITE" id="PS51007"/>
    </source>
</evidence>
<name>A0ABX8B0P4_9BACT</name>
<feature type="transmembrane region" description="Helical" evidence="11">
    <location>
        <begin position="196"/>
        <end position="218"/>
    </location>
</feature>
<keyword evidence="4 11" id="KW-0812">Transmembrane</keyword>
<evidence type="ECO:0000256" key="8">
    <source>
        <dbReference type="ARBA" id="ARBA00023004"/>
    </source>
</evidence>
<dbReference type="InterPro" id="IPR036150">
    <property type="entry name" value="Cyt_b/b6_C_sf"/>
</dbReference>
<keyword evidence="3 10" id="KW-0349">Heme</keyword>
<dbReference type="RefSeq" id="WP_211422843.1">
    <property type="nucleotide sequence ID" value="NZ_CP072642.1"/>
</dbReference>
<dbReference type="Proteomes" id="UP000677668">
    <property type="component" value="Chromosome 1"/>
</dbReference>
<feature type="domain" description="Cytochrome b/b6 C-terminal region profile" evidence="13">
    <location>
        <begin position="232"/>
        <end position="339"/>
    </location>
</feature>
<evidence type="ECO:0000256" key="11">
    <source>
        <dbReference type="SAM" id="Phobius"/>
    </source>
</evidence>
<dbReference type="PANTHER" id="PTHR19271">
    <property type="entry name" value="CYTOCHROME B"/>
    <property type="match status" value="1"/>
</dbReference>
<evidence type="ECO:0000256" key="7">
    <source>
        <dbReference type="ARBA" id="ARBA00022989"/>
    </source>
</evidence>
<proteinExistence type="predicted"/>
<dbReference type="PROSITE" id="PS51002">
    <property type="entry name" value="CYTB_NTER"/>
    <property type="match status" value="1"/>
</dbReference>
<keyword evidence="7 11" id="KW-1133">Transmembrane helix</keyword>
<dbReference type="Pfam" id="PF00032">
    <property type="entry name" value="Cytochrom_B_C"/>
    <property type="match status" value="1"/>
</dbReference>
<evidence type="ECO:0000256" key="10">
    <source>
        <dbReference type="PROSITE-ProRule" id="PRU00433"/>
    </source>
</evidence>
<protein>
    <submittedName>
        <fullName evidence="15">Cytochrome b N-terminal domain-containing protein</fullName>
    </submittedName>
</protein>
<dbReference type="PROSITE" id="PS51007">
    <property type="entry name" value="CYTC"/>
    <property type="match status" value="1"/>
</dbReference>
<evidence type="ECO:0000256" key="1">
    <source>
        <dbReference type="ARBA" id="ARBA00004141"/>
    </source>
</evidence>